<evidence type="ECO:0008006" key="3">
    <source>
        <dbReference type="Google" id="ProtNLM"/>
    </source>
</evidence>
<proteinExistence type="predicted"/>
<dbReference type="EMBL" id="JAYFUM010000033">
    <property type="protein sequence ID" value="MEA5141838.1"/>
    <property type="molecule type" value="Genomic_DNA"/>
</dbReference>
<dbReference type="Proteomes" id="UP001302949">
    <property type="component" value="Unassembled WGS sequence"/>
</dbReference>
<organism evidence="1 2">
    <name type="scientific">Arcicella rigui</name>
    <dbReference type="NCBI Taxonomy" id="797020"/>
    <lineage>
        <taxon>Bacteria</taxon>
        <taxon>Pseudomonadati</taxon>
        <taxon>Bacteroidota</taxon>
        <taxon>Cytophagia</taxon>
        <taxon>Cytophagales</taxon>
        <taxon>Flectobacillaceae</taxon>
        <taxon>Arcicella</taxon>
    </lineage>
</organism>
<reference evidence="1 2" key="1">
    <citation type="submission" date="2023-12" db="EMBL/GenBank/DDBJ databases">
        <title>Novel species of the genus Arcicella isolated from rivers.</title>
        <authorList>
            <person name="Lu H."/>
        </authorList>
    </citation>
    <scope>NUCLEOTIDE SEQUENCE [LARGE SCALE GENOMIC DNA]</scope>
    <source>
        <strain evidence="1 2">KCTC 23307</strain>
    </source>
</reference>
<protein>
    <recommendedName>
        <fullName evidence="3">DUF2892 domain-containing protein</fullName>
    </recommendedName>
</protein>
<keyword evidence="2" id="KW-1185">Reference proteome</keyword>
<evidence type="ECO:0000313" key="1">
    <source>
        <dbReference type="EMBL" id="MEA5141838.1"/>
    </source>
</evidence>
<gene>
    <name evidence="1" type="ORF">VB248_21965</name>
</gene>
<evidence type="ECO:0000313" key="2">
    <source>
        <dbReference type="Proteomes" id="UP001302949"/>
    </source>
</evidence>
<name>A0ABU5QGV0_9BACT</name>
<accession>A0ABU5QGV0</accession>
<comment type="caution">
    <text evidence="1">The sequence shown here is derived from an EMBL/GenBank/DDBJ whole genome shotgun (WGS) entry which is preliminary data.</text>
</comment>
<sequence length="78" mass="8811">MENITKNWGIMRVARLLIGAYIVWDAFKQQTPVWALLGAFFIYQAVMNTGCAMGGCNIQPKEEKPSAKVESIDFEEIK</sequence>
<dbReference type="RefSeq" id="WP_323298992.1">
    <property type="nucleotide sequence ID" value="NZ_JAYFUM010000033.1"/>
</dbReference>